<evidence type="ECO:0000256" key="1">
    <source>
        <dbReference type="SAM" id="MobiDB-lite"/>
    </source>
</evidence>
<sequence>MTGPTWPNRPESADIPAGQGFSSTSRSTVGYAATATATGTGPPSGRDKKIFAGHGVSGVSERDEPVKKHRW</sequence>
<evidence type="ECO:0000313" key="3">
    <source>
        <dbReference type="Proteomes" id="UP000193964"/>
    </source>
</evidence>
<feature type="region of interest" description="Disordered" evidence="1">
    <location>
        <begin position="1"/>
        <end position="71"/>
    </location>
</feature>
<reference evidence="2 3" key="1">
    <citation type="submission" date="2016-01" db="EMBL/GenBank/DDBJ databases">
        <title>The new phylogeny of the genus Mycobacterium.</title>
        <authorList>
            <person name="Tarcisio F."/>
            <person name="Conor M."/>
            <person name="Antonella G."/>
            <person name="Elisabetta G."/>
            <person name="Giulia F.S."/>
            <person name="Sara T."/>
            <person name="Anna F."/>
            <person name="Clotilde B."/>
            <person name="Roberto B."/>
            <person name="Veronica D.S."/>
            <person name="Fabio R."/>
            <person name="Monica P."/>
            <person name="Olivier J."/>
            <person name="Enrico T."/>
            <person name="Nicola S."/>
        </authorList>
    </citation>
    <scope>NUCLEOTIDE SEQUENCE [LARGE SCALE GENOMIC DNA]</scope>
    <source>
        <strain evidence="2 3">ATCC 700010</strain>
    </source>
</reference>
<protein>
    <submittedName>
        <fullName evidence="2">Uncharacterized protein</fullName>
    </submittedName>
</protein>
<comment type="caution">
    <text evidence="2">The sequence shown here is derived from an EMBL/GenBank/DDBJ whole genome shotgun (WGS) entry which is preliminary data.</text>
</comment>
<dbReference type="EMBL" id="LQQA01000017">
    <property type="protein sequence ID" value="ORX13941.1"/>
    <property type="molecule type" value="Genomic_DNA"/>
</dbReference>
<gene>
    <name evidence="2" type="ORF">AWC31_29730</name>
</gene>
<accession>A0A1X2F679</accession>
<proteinExistence type="predicted"/>
<feature type="compositionally biased region" description="Basic and acidic residues" evidence="1">
    <location>
        <begin position="60"/>
        <end position="71"/>
    </location>
</feature>
<evidence type="ECO:0000313" key="2">
    <source>
        <dbReference type="EMBL" id="ORX13941.1"/>
    </source>
</evidence>
<organism evidence="2 3">
    <name type="scientific">Mycolicibacterium wolinskyi</name>
    <dbReference type="NCBI Taxonomy" id="59750"/>
    <lineage>
        <taxon>Bacteria</taxon>
        <taxon>Bacillati</taxon>
        <taxon>Actinomycetota</taxon>
        <taxon>Actinomycetes</taxon>
        <taxon>Mycobacteriales</taxon>
        <taxon>Mycobacteriaceae</taxon>
        <taxon>Mycolicibacterium</taxon>
    </lineage>
</organism>
<feature type="compositionally biased region" description="Low complexity" evidence="1">
    <location>
        <begin position="32"/>
        <end position="41"/>
    </location>
</feature>
<dbReference type="AlphaFoldDB" id="A0A1X2F679"/>
<name>A0A1X2F679_9MYCO</name>
<dbReference type="Proteomes" id="UP000193964">
    <property type="component" value="Unassembled WGS sequence"/>
</dbReference>